<proteinExistence type="predicted"/>
<feature type="region of interest" description="Disordered" evidence="1">
    <location>
        <begin position="342"/>
        <end position="364"/>
    </location>
</feature>
<evidence type="ECO:0000259" key="3">
    <source>
        <dbReference type="SMART" id="SM00664"/>
    </source>
</evidence>
<feature type="compositionally biased region" description="Basic and acidic residues" evidence="1">
    <location>
        <begin position="177"/>
        <end position="250"/>
    </location>
</feature>
<evidence type="ECO:0000313" key="5">
    <source>
        <dbReference type="Proteomes" id="UP001199106"/>
    </source>
</evidence>
<feature type="compositionally biased region" description="Basic and acidic residues" evidence="1">
    <location>
        <begin position="134"/>
        <end position="157"/>
    </location>
</feature>
<protein>
    <recommendedName>
        <fullName evidence="3">DOMON domain-containing protein</fullName>
    </recommendedName>
</protein>
<dbReference type="SMART" id="SM00664">
    <property type="entry name" value="DoH"/>
    <property type="match status" value="1"/>
</dbReference>
<feature type="compositionally biased region" description="Basic and acidic residues" evidence="1">
    <location>
        <begin position="106"/>
        <end position="127"/>
    </location>
</feature>
<dbReference type="EMBL" id="JAANER010000009">
    <property type="protein sequence ID" value="KAG9186169.1"/>
    <property type="molecule type" value="Genomic_DNA"/>
</dbReference>
<dbReference type="Pfam" id="PF16010">
    <property type="entry name" value="CDH-cyt"/>
    <property type="match status" value="1"/>
</dbReference>
<feature type="transmembrane region" description="Helical" evidence="2">
    <location>
        <begin position="872"/>
        <end position="890"/>
    </location>
</feature>
<gene>
    <name evidence="4" type="ORF">G6011_02725</name>
</gene>
<reference evidence="4" key="1">
    <citation type="submission" date="2021-07" db="EMBL/GenBank/DDBJ databases">
        <title>Genome Resource of American Ginseng Black Spot Pathogen Alternaria panax.</title>
        <authorList>
            <person name="Qiu C."/>
            <person name="Wang W."/>
            <person name="Liu Z."/>
        </authorList>
    </citation>
    <scope>NUCLEOTIDE SEQUENCE</scope>
    <source>
        <strain evidence="4">BNCC115425</strain>
    </source>
</reference>
<evidence type="ECO:0000256" key="2">
    <source>
        <dbReference type="SAM" id="Phobius"/>
    </source>
</evidence>
<feature type="transmembrane region" description="Helical" evidence="2">
    <location>
        <begin position="929"/>
        <end position="948"/>
    </location>
</feature>
<dbReference type="InterPro" id="IPR058348">
    <property type="entry name" value="DUF8035"/>
</dbReference>
<feature type="compositionally biased region" description="Pro residues" evidence="1">
    <location>
        <begin position="302"/>
        <end position="319"/>
    </location>
</feature>
<keyword evidence="2" id="KW-0472">Membrane</keyword>
<comment type="caution">
    <text evidence="4">The sequence shown here is derived from an EMBL/GenBank/DDBJ whole genome shotgun (WGS) entry which is preliminary data.</text>
</comment>
<feature type="region of interest" description="Disordered" evidence="1">
    <location>
        <begin position="1"/>
        <end position="262"/>
    </location>
</feature>
<dbReference type="PANTHER" id="PTHR47797:SF1">
    <property type="entry name" value="CYTOCHROME B561 DOMAIN-CONTAINING PROTEIN-RELATED"/>
    <property type="match status" value="1"/>
</dbReference>
<evidence type="ECO:0000256" key="1">
    <source>
        <dbReference type="SAM" id="MobiDB-lite"/>
    </source>
</evidence>
<accession>A0AAD4FEP0</accession>
<evidence type="ECO:0000313" key="4">
    <source>
        <dbReference type="EMBL" id="KAG9186169.1"/>
    </source>
</evidence>
<dbReference type="CDD" id="cd09630">
    <property type="entry name" value="CDH_like_cytochrome"/>
    <property type="match status" value="1"/>
</dbReference>
<feature type="region of interest" description="Disordered" evidence="1">
    <location>
        <begin position="295"/>
        <end position="322"/>
    </location>
</feature>
<organism evidence="4 5">
    <name type="scientific">Alternaria panax</name>
    <dbReference type="NCBI Taxonomy" id="48097"/>
    <lineage>
        <taxon>Eukaryota</taxon>
        <taxon>Fungi</taxon>
        <taxon>Dikarya</taxon>
        <taxon>Ascomycota</taxon>
        <taxon>Pezizomycotina</taxon>
        <taxon>Dothideomycetes</taxon>
        <taxon>Pleosporomycetidae</taxon>
        <taxon>Pleosporales</taxon>
        <taxon>Pleosporineae</taxon>
        <taxon>Pleosporaceae</taxon>
        <taxon>Alternaria</taxon>
        <taxon>Alternaria sect. Panax</taxon>
    </lineage>
</organism>
<dbReference type="SUPFAM" id="SSF49344">
    <property type="entry name" value="CBD9-like"/>
    <property type="match status" value="1"/>
</dbReference>
<keyword evidence="2" id="KW-1133">Transmembrane helix</keyword>
<dbReference type="InterPro" id="IPR005018">
    <property type="entry name" value="DOMON_domain"/>
</dbReference>
<feature type="transmembrane region" description="Helical" evidence="2">
    <location>
        <begin position="836"/>
        <end position="860"/>
    </location>
</feature>
<keyword evidence="2" id="KW-0812">Transmembrane</keyword>
<feature type="region of interest" description="Disordered" evidence="1">
    <location>
        <begin position="1005"/>
        <end position="1027"/>
    </location>
</feature>
<keyword evidence="5" id="KW-1185">Reference proteome</keyword>
<dbReference type="Proteomes" id="UP001199106">
    <property type="component" value="Unassembled WGS sequence"/>
</dbReference>
<feature type="compositionally biased region" description="Low complexity" evidence="1">
    <location>
        <begin position="1011"/>
        <end position="1022"/>
    </location>
</feature>
<dbReference type="PANTHER" id="PTHR47797">
    <property type="entry name" value="DEHYDROGENASE, PUTATIVE (AFU_ORTHOLOGUE AFUA_8G05805)-RELATED"/>
    <property type="match status" value="1"/>
</dbReference>
<dbReference type="AlphaFoldDB" id="A0AAD4FEP0"/>
<dbReference type="InterPro" id="IPR015920">
    <property type="entry name" value="Cellobiose_DH-like_cyt"/>
</dbReference>
<sequence>MSRRYPTAELYEERERDFYRNGNRSDRNYEELDLELRRGSGPDPRRSAPDFFREDYNRPTAGPMVLRGRDEDNFSRAGPRSSRGGFDDDVRSTRSRPPPPPSAMRGMERDDISIRHSDAPTRRGRGDEIDETDITIKRREQSRGPPERDDIVFRRGDGPPVRSVSRPAPRQVDDDEVRFRGRGGNDIDFHASRSEVSRHGRDVSAERGSIRFQERDGNFEIRANRREFSRDGRDTSRERSSLTIRNRERSLPPPARSRGDLVAREREEFVIRRPRAESPPTNNREVIRDEIIIRRKEERAPTPSPSPSPPPPPPPPAPEPEIRPPIIQEIITHHRHIDHGVVRARTPTPPPPPAPPSPPPPLNETLEIEINRRESHSRGRGRSNFEELDIDINFNRDQVRHRERSFTPPRRVHTAPMLDSDFDLEADFYNRKALERAYPGEAWNGVTKDWSIIDVPPGTSRVRMNGIGGAAQEITWQRYNGVRRSKFISGDDEHTTDIYDQASVKQKKKDMWTEITKDLVIREAIDSMGYSCEETDDFFYVMEYLRYEDVLHLVEISDEIRRKRKSRIREIEIERKSIHDSRPASAYDDRFYEHEVSFDSRRSRYLLPALTSCQNTTTNLTTTSTFYLDRTETQFSVNIADDSDDVFIYYASPAYSWVGVGFGEKMEGSLMFIMYPNAKSDNVTISPRIGSKTSEPTYNSSISLTVLPGTRIDDDMLILRARCGNCRSFIYTEATAHPMIFAFGHGQNLQSNSPSANLKRHIRYGHFTMNMETATGPGGVPVKSNALNGVSMLGEMTRDHDRANLAHAIIGCLALFVLWPLNVILVCFFKNIKIHVVFSVLVMIFLIVSYVLGGVTSAQYNRSKAFNTPHQVVAFICLLPLLLTSVLPSLKPYLPRLQKAVHTPLVSISLVLLILTGGLGLHLSGQSRPIILVYTAMSIAVCVFIFILQSCIRKRGSAYSRAAQRRQCGAGEESDEMVMLGKMEEVPGYANMPYGYGAGQSGSGEFGADGQIQPQQQHQRNQSHTYYGGGSMPGPQYLLNMHPGVPVQVNRM</sequence>
<feature type="transmembrane region" description="Helical" evidence="2">
    <location>
        <begin position="902"/>
        <end position="923"/>
    </location>
</feature>
<feature type="transmembrane region" description="Helical" evidence="2">
    <location>
        <begin position="805"/>
        <end position="829"/>
    </location>
</feature>
<name>A0AAD4FEP0_9PLEO</name>
<feature type="compositionally biased region" description="Pro residues" evidence="1">
    <location>
        <begin position="347"/>
        <end position="362"/>
    </location>
</feature>
<feature type="compositionally biased region" description="Basic and acidic residues" evidence="1">
    <location>
        <begin position="11"/>
        <end position="57"/>
    </location>
</feature>
<dbReference type="Pfam" id="PF26118">
    <property type="entry name" value="DUF8035"/>
    <property type="match status" value="1"/>
</dbReference>
<feature type="compositionally biased region" description="Low complexity" evidence="1">
    <location>
        <begin position="159"/>
        <end position="170"/>
    </location>
</feature>
<feature type="domain" description="DOMON" evidence="3">
    <location>
        <begin position="657"/>
        <end position="744"/>
    </location>
</feature>
<dbReference type="Gene3D" id="2.60.40.1210">
    <property type="entry name" value="Cellobiose dehydrogenase, cytochrome domain"/>
    <property type="match status" value="1"/>
</dbReference>